<dbReference type="EMBL" id="JACXVP010000001">
    <property type="protein sequence ID" value="KAG5632064.1"/>
    <property type="molecule type" value="Genomic_DNA"/>
</dbReference>
<dbReference type="OrthoDB" id="1742963at2759"/>
<gene>
    <name evidence="2" type="ORF">H5410_003781</name>
</gene>
<dbReference type="Proteomes" id="UP000824120">
    <property type="component" value="Chromosome 1"/>
</dbReference>
<dbReference type="AlphaFoldDB" id="A0A9J6B5Y8"/>
<reference evidence="2 3" key="1">
    <citation type="submission" date="2020-09" db="EMBL/GenBank/DDBJ databases">
        <title>De no assembly of potato wild relative species, Solanum commersonii.</title>
        <authorList>
            <person name="Cho K."/>
        </authorList>
    </citation>
    <scope>NUCLEOTIDE SEQUENCE [LARGE SCALE GENOMIC DNA]</scope>
    <source>
        <strain evidence="2">LZ3.2</strain>
        <tissue evidence="2">Leaf</tissue>
    </source>
</reference>
<sequence>MDDLMIFYEGNINSVSRVMEELTHFSAYSKQLSYTGRLQLIYVVHFSIHSFWSSVFILPLASWEQVCIPKNFGGLNIKGSKMWNMASVGRLLWQLAIKEDVLWIKLVHGVYMKSNDNIWLYTPLLDSSWYWKKDGTVKHVLNKLRRKNWQQFHKELIEALSEAMIYQPQSCDASPPSSFLRSGIARTTTATQSPPSPVSRTPDNSFENK</sequence>
<dbReference type="PANTHER" id="PTHR33116">
    <property type="entry name" value="REVERSE TRANSCRIPTASE ZINC-BINDING DOMAIN-CONTAINING PROTEIN-RELATED-RELATED"/>
    <property type="match status" value="1"/>
</dbReference>
<dbReference type="PANTHER" id="PTHR33116:SF84">
    <property type="entry name" value="RNA-DIRECTED DNA POLYMERASE"/>
    <property type="match status" value="1"/>
</dbReference>
<comment type="caution">
    <text evidence="2">The sequence shown here is derived from an EMBL/GenBank/DDBJ whole genome shotgun (WGS) entry which is preliminary data.</text>
</comment>
<protein>
    <submittedName>
        <fullName evidence="2">Uncharacterized protein</fullName>
    </submittedName>
</protein>
<name>A0A9J6B5Y8_SOLCO</name>
<organism evidence="2 3">
    <name type="scientific">Solanum commersonii</name>
    <name type="common">Commerson's wild potato</name>
    <name type="synonym">Commerson's nightshade</name>
    <dbReference type="NCBI Taxonomy" id="4109"/>
    <lineage>
        <taxon>Eukaryota</taxon>
        <taxon>Viridiplantae</taxon>
        <taxon>Streptophyta</taxon>
        <taxon>Embryophyta</taxon>
        <taxon>Tracheophyta</taxon>
        <taxon>Spermatophyta</taxon>
        <taxon>Magnoliopsida</taxon>
        <taxon>eudicotyledons</taxon>
        <taxon>Gunneridae</taxon>
        <taxon>Pentapetalae</taxon>
        <taxon>asterids</taxon>
        <taxon>lamiids</taxon>
        <taxon>Solanales</taxon>
        <taxon>Solanaceae</taxon>
        <taxon>Solanoideae</taxon>
        <taxon>Solaneae</taxon>
        <taxon>Solanum</taxon>
    </lineage>
</organism>
<proteinExistence type="predicted"/>
<evidence type="ECO:0000313" key="2">
    <source>
        <dbReference type="EMBL" id="KAG5632064.1"/>
    </source>
</evidence>
<accession>A0A9J6B5Y8</accession>
<evidence type="ECO:0000313" key="3">
    <source>
        <dbReference type="Proteomes" id="UP000824120"/>
    </source>
</evidence>
<keyword evidence="3" id="KW-1185">Reference proteome</keyword>
<evidence type="ECO:0000256" key="1">
    <source>
        <dbReference type="SAM" id="MobiDB-lite"/>
    </source>
</evidence>
<feature type="region of interest" description="Disordered" evidence="1">
    <location>
        <begin position="176"/>
        <end position="209"/>
    </location>
</feature>